<comment type="similarity">
    <text evidence="2 7">Belongs to the OMP decarboxylase family. Type 2 subfamily.</text>
</comment>
<dbReference type="PANTHER" id="PTHR43375">
    <property type="entry name" value="OROTIDINE 5'-PHOSPHATE DECARBOXYLASE"/>
    <property type="match status" value="1"/>
</dbReference>
<evidence type="ECO:0000256" key="2">
    <source>
        <dbReference type="ARBA" id="ARBA00008847"/>
    </source>
</evidence>
<dbReference type="EC" id="4.1.1.23" evidence="7"/>
<dbReference type="HAMAP" id="MF_01215">
    <property type="entry name" value="OMPdecase_type2"/>
    <property type="match status" value="1"/>
</dbReference>
<evidence type="ECO:0000313" key="10">
    <source>
        <dbReference type="Proteomes" id="UP000199215"/>
    </source>
</evidence>
<organism evidence="9 10">
    <name type="scientific">Halopenitus malekzadehii</name>
    <dbReference type="NCBI Taxonomy" id="1267564"/>
    <lineage>
        <taxon>Archaea</taxon>
        <taxon>Methanobacteriati</taxon>
        <taxon>Methanobacteriota</taxon>
        <taxon>Stenosarchaea group</taxon>
        <taxon>Halobacteria</taxon>
        <taxon>Halobacteriales</taxon>
        <taxon>Haloferacaceae</taxon>
        <taxon>Halopenitus</taxon>
    </lineage>
</organism>
<evidence type="ECO:0000313" key="9">
    <source>
        <dbReference type="EMBL" id="SEH50816.1"/>
    </source>
</evidence>
<evidence type="ECO:0000256" key="7">
    <source>
        <dbReference type="HAMAP-Rule" id="MF_01215"/>
    </source>
</evidence>
<evidence type="ECO:0000256" key="3">
    <source>
        <dbReference type="ARBA" id="ARBA00022793"/>
    </source>
</evidence>
<gene>
    <name evidence="7" type="primary">pyrF</name>
    <name evidence="9" type="ORF">SAMN05192561_103279</name>
</gene>
<name>A0A1H6IWA4_9EURY</name>
<keyword evidence="4 7" id="KW-0665">Pyrimidine biosynthesis</keyword>
<reference evidence="9 10" key="1">
    <citation type="submission" date="2016-10" db="EMBL/GenBank/DDBJ databases">
        <authorList>
            <person name="de Groot N.N."/>
        </authorList>
    </citation>
    <scope>NUCLEOTIDE SEQUENCE [LARGE SCALE GENOMIC DNA]</scope>
    <source>
        <strain evidence="9 10">IBRC-M10418</strain>
    </source>
</reference>
<dbReference type="NCBIfam" id="TIGR02127">
    <property type="entry name" value="pyrF_sub2"/>
    <property type="match status" value="1"/>
</dbReference>
<dbReference type="AlphaFoldDB" id="A0A1H6IWA4"/>
<accession>A0A1H6IWA4</accession>
<dbReference type="GO" id="GO:0006207">
    <property type="term" value="P:'de novo' pyrimidine nucleobase biosynthetic process"/>
    <property type="evidence" value="ECO:0007669"/>
    <property type="project" value="InterPro"/>
</dbReference>
<dbReference type="UniPathway" id="UPA00070">
    <property type="reaction ID" value="UER00120"/>
</dbReference>
<proteinExistence type="inferred from homology"/>
<sequence>MTTDSNADTTTAGSAAFFDRLADRIAAVDSVVSVGLDPDPNRIPAFLTDTDLPRWAFNRRIIDATHEHAACYKPNAAFYEDPDGWRALRETIAYAHGKDVPVLLDAKRADIGNTARRYASALDDTDGLGVDAITVNPYMGRDSLQPFLDHADAGVFVLCRTSNPGGSDLQDLELASGEPVYERIAALADLWNDHGNVGLVVGATVPAELETLRESVPDLPFLVPGVGAQGGDAEAAVEHGLAARPGHDVDVGLVNSSRGIIFAGEDAGGTGGGIGAGGADRPDEEAAYFRAAGESAKRLKRRLNRHR</sequence>
<dbReference type="OrthoDB" id="94124at2157"/>
<dbReference type="SMART" id="SM00934">
    <property type="entry name" value="OMPdecase"/>
    <property type="match status" value="1"/>
</dbReference>
<dbReference type="Proteomes" id="UP000199215">
    <property type="component" value="Unassembled WGS sequence"/>
</dbReference>
<comment type="pathway">
    <text evidence="1 7">Pyrimidine metabolism; UMP biosynthesis via de novo pathway; UMP from orotate: step 2/2.</text>
</comment>
<dbReference type="Pfam" id="PF00215">
    <property type="entry name" value="OMPdecase"/>
    <property type="match status" value="1"/>
</dbReference>
<dbReference type="GO" id="GO:0044205">
    <property type="term" value="P:'de novo' UMP biosynthetic process"/>
    <property type="evidence" value="ECO:0007669"/>
    <property type="project" value="UniProtKB-UniRule"/>
</dbReference>
<feature type="domain" description="Orotidine 5'-phosphate decarboxylase" evidence="8">
    <location>
        <begin position="31"/>
        <end position="273"/>
    </location>
</feature>
<dbReference type="GO" id="GO:0004590">
    <property type="term" value="F:orotidine-5'-phosphate decarboxylase activity"/>
    <property type="evidence" value="ECO:0007669"/>
    <property type="project" value="UniProtKB-UniRule"/>
</dbReference>
<dbReference type="STRING" id="1267564.SAMN05192561_103279"/>
<feature type="active site" description="Proton donor" evidence="7">
    <location>
        <position position="107"/>
    </location>
</feature>
<dbReference type="InterPro" id="IPR001754">
    <property type="entry name" value="OMPdeCOase_dom"/>
</dbReference>
<evidence type="ECO:0000259" key="8">
    <source>
        <dbReference type="SMART" id="SM00934"/>
    </source>
</evidence>
<dbReference type="PANTHER" id="PTHR43375:SF1">
    <property type="entry name" value="OROTIDINE 5'-PHOSPHATE DECARBOXYLASE"/>
    <property type="match status" value="1"/>
</dbReference>
<dbReference type="PROSITE" id="PS00156">
    <property type="entry name" value="OMPDECASE"/>
    <property type="match status" value="1"/>
</dbReference>
<keyword evidence="3 7" id="KW-0210">Decarboxylase</keyword>
<dbReference type="CDD" id="cd04725">
    <property type="entry name" value="OMP_decarboxylase_like"/>
    <property type="match status" value="1"/>
</dbReference>
<protein>
    <recommendedName>
        <fullName evidence="7">Orotidine 5'-phosphate decarboxylase</fullName>
        <ecNumber evidence="7">4.1.1.23</ecNumber>
    </recommendedName>
    <alternativeName>
        <fullName evidence="7">OMP decarboxylase</fullName>
        <shortName evidence="7">OMPDCase</shortName>
        <shortName evidence="7">OMPdecase</shortName>
    </alternativeName>
</protein>
<dbReference type="RefSeq" id="WP_092816830.1">
    <property type="nucleotide sequence ID" value="NZ_FNWU01000003.1"/>
</dbReference>
<comment type="catalytic activity">
    <reaction evidence="6 7">
        <text>orotidine 5'-phosphate + H(+) = UMP + CO2</text>
        <dbReference type="Rhea" id="RHEA:11596"/>
        <dbReference type="ChEBI" id="CHEBI:15378"/>
        <dbReference type="ChEBI" id="CHEBI:16526"/>
        <dbReference type="ChEBI" id="CHEBI:57538"/>
        <dbReference type="ChEBI" id="CHEBI:57865"/>
        <dbReference type="EC" id="4.1.1.23"/>
    </reaction>
</comment>
<dbReference type="InterPro" id="IPR011060">
    <property type="entry name" value="RibuloseP-bd_barrel"/>
</dbReference>
<keyword evidence="5 7" id="KW-0456">Lyase</keyword>
<evidence type="ECO:0000256" key="6">
    <source>
        <dbReference type="ARBA" id="ARBA00049157"/>
    </source>
</evidence>
<dbReference type="InterPro" id="IPR011995">
    <property type="entry name" value="OMPdecase_type-2"/>
</dbReference>
<dbReference type="Gene3D" id="3.20.20.70">
    <property type="entry name" value="Aldolase class I"/>
    <property type="match status" value="1"/>
</dbReference>
<keyword evidence="10" id="KW-1185">Reference proteome</keyword>
<evidence type="ECO:0000256" key="5">
    <source>
        <dbReference type="ARBA" id="ARBA00023239"/>
    </source>
</evidence>
<dbReference type="InterPro" id="IPR013785">
    <property type="entry name" value="Aldolase_TIM"/>
</dbReference>
<evidence type="ECO:0000256" key="4">
    <source>
        <dbReference type="ARBA" id="ARBA00022975"/>
    </source>
</evidence>
<dbReference type="InterPro" id="IPR018089">
    <property type="entry name" value="OMPdecase_AS"/>
</dbReference>
<evidence type="ECO:0000256" key="1">
    <source>
        <dbReference type="ARBA" id="ARBA00004861"/>
    </source>
</evidence>
<dbReference type="SUPFAM" id="SSF51366">
    <property type="entry name" value="Ribulose-phoshate binding barrel"/>
    <property type="match status" value="1"/>
</dbReference>
<dbReference type="EMBL" id="FNWU01000003">
    <property type="protein sequence ID" value="SEH50816.1"/>
    <property type="molecule type" value="Genomic_DNA"/>
</dbReference>